<feature type="transmembrane region" description="Helical" evidence="1">
    <location>
        <begin position="210"/>
        <end position="228"/>
    </location>
</feature>
<dbReference type="InterPro" id="IPR002541">
    <property type="entry name" value="Cyt_c_assembly"/>
</dbReference>
<sequence length="266" mass="29395">MATSFAVIAIVLYSASAIRQYITIGNPQKVNRQLVLGLGTSAVASHVLHWVFVVSEGQFSFGFFMVGSLIALVVSFLFVLSALKKPLEPLLLGVFPMSAVILIINILAPNQPESLEHSIGSGILSHIILSIVAYSVLIIAAFQAILLMVQDHHLKHKQLDGIMRVLPPLQTMERLLFEMLTVGTVLLSLSILSGFVFIEDFFAQHLVHKTAFTILAWATFSFLLFAHWKFGWRGNQASRWTLAGTSFLILAYFGSKFVLEILLGRP</sequence>
<organism evidence="3 4">
    <name type="scientific">Bermanella marisrubri</name>
    <dbReference type="NCBI Taxonomy" id="207949"/>
    <lineage>
        <taxon>Bacteria</taxon>
        <taxon>Pseudomonadati</taxon>
        <taxon>Pseudomonadota</taxon>
        <taxon>Gammaproteobacteria</taxon>
        <taxon>Oceanospirillales</taxon>
        <taxon>Oceanospirillaceae</taxon>
        <taxon>Bermanella</taxon>
    </lineage>
</organism>
<feature type="transmembrane region" description="Helical" evidence="1">
    <location>
        <begin position="6"/>
        <end position="22"/>
    </location>
</feature>
<dbReference type="GO" id="GO:0005886">
    <property type="term" value="C:plasma membrane"/>
    <property type="evidence" value="ECO:0007669"/>
    <property type="project" value="TreeGrafter"/>
</dbReference>
<dbReference type="STRING" id="207949.RED65_02769"/>
<dbReference type="Pfam" id="PF01578">
    <property type="entry name" value="Cytochrom_C_asm"/>
    <property type="match status" value="1"/>
</dbReference>
<comment type="caution">
    <text evidence="3">The sequence shown here is derived from an EMBL/GenBank/DDBJ whole genome shotgun (WGS) entry which is preliminary data.</text>
</comment>
<dbReference type="HOGENOM" id="CLU_049710_1_0_6"/>
<dbReference type="OrthoDB" id="9780793at2"/>
<feature type="transmembrane region" description="Helical" evidence="1">
    <location>
        <begin position="90"/>
        <end position="107"/>
    </location>
</feature>
<dbReference type="GO" id="GO:0017004">
    <property type="term" value="P:cytochrome complex assembly"/>
    <property type="evidence" value="ECO:0007669"/>
    <property type="project" value="InterPro"/>
</dbReference>
<dbReference type="GO" id="GO:0020037">
    <property type="term" value="F:heme binding"/>
    <property type="evidence" value="ECO:0007669"/>
    <property type="project" value="InterPro"/>
</dbReference>
<feature type="domain" description="Cytochrome c assembly protein" evidence="2">
    <location>
        <begin position="45"/>
        <end position="262"/>
    </location>
</feature>
<feature type="transmembrane region" description="Helical" evidence="1">
    <location>
        <begin position="127"/>
        <end position="149"/>
    </location>
</feature>
<evidence type="ECO:0000259" key="2">
    <source>
        <dbReference type="Pfam" id="PF01578"/>
    </source>
</evidence>
<keyword evidence="1" id="KW-0472">Membrane</keyword>
<keyword evidence="4" id="KW-1185">Reference proteome</keyword>
<feature type="transmembrane region" description="Helical" evidence="1">
    <location>
        <begin position="59"/>
        <end position="83"/>
    </location>
</feature>
<keyword evidence="1" id="KW-0812">Transmembrane</keyword>
<keyword evidence="1" id="KW-1133">Transmembrane helix</keyword>
<dbReference type="AlphaFoldDB" id="Q1N005"/>
<dbReference type="InterPro" id="IPR052372">
    <property type="entry name" value="YpjD/HemX"/>
</dbReference>
<dbReference type="RefSeq" id="WP_007019169.1">
    <property type="nucleotide sequence ID" value="NZ_CH724121.1"/>
</dbReference>
<dbReference type="PANTHER" id="PTHR38034:SF1">
    <property type="entry name" value="INNER MEMBRANE PROTEIN YPJD"/>
    <property type="match status" value="1"/>
</dbReference>
<feature type="transmembrane region" description="Helical" evidence="1">
    <location>
        <begin position="240"/>
        <end position="259"/>
    </location>
</feature>
<dbReference type="PANTHER" id="PTHR38034">
    <property type="entry name" value="INNER MEMBRANE PROTEIN YPJD"/>
    <property type="match status" value="1"/>
</dbReference>
<evidence type="ECO:0000256" key="1">
    <source>
        <dbReference type="SAM" id="Phobius"/>
    </source>
</evidence>
<feature type="transmembrane region" description="Helical" evidence="1">
    <location>
        <begin position="34"/>
        <end position="53"/>
    </location>
</feature>
<name>Q1N005_9GAMM</name>
<dbReference type="EMBL" id="AAQH01000016">
    <property type="protein sequence ID" value="EAT11558.1"/>
    <property type="molecule type" value="Genomic_DNA"/>
</dbReference>
<accession>Q1N005</accession>
<evidence type="ECO:0000313" key="4">
    <source>
        <dbReference type="Proteomes" id="UP000004263"/>
    </source>
</evidence>
<gene>
    <name evidence="3" type="ORF">RED65_02769</name>
</gene>
<dbReference type="Proteomes" id="UP000004263">
    <property type="component" value="Unassembled WGS sequence"/>
</dbReference>
<protein>
    <submittedName>
        <fullName evidence="3">Cytochrome c assembly protein</fullName>
    </submittedName>
</protein>
<evidence type="ECO:0000313" key="3">
    <source>
        <dbReference type="EMBL" id="EAT11558.1"/>
    </source>
</evidence>
<feature type="transmembrane region" description="Helical" evidence="1">
    <location>
        <begin position="175"/>
        <end position="198"/>
    </location>
</feature>
<reference evidence="3 4" key="1">
    <citation type="submission" date="2006-03" db="EMBL/GenBank/DDBJ databases">
        <authorList>
            <person name="Pinhassi J."/>
            <person name="Pedros-Alio C."/>
            <person name="Ferriera S."/>
            <person name="Johnson J."/>
            <person name="Kravitz S."/>
            <person name="Halpern A."/>
            <person name="Remington K."/>
            <person name="Beeson K."/>
            <person name="Tran B."/>
            <person name="Rogers Y.-H."/>
            <person name="Friedman R."/>
            <person name="Venter J.C."/>
        </authorList>
    </citation>
    <scope>NUCLEOTIDE SEQUENCE [LARGE SCALE GENOMIC DNA]</scope>
    <source>
        <strain evidence="3 4">RED65</strain>
    </source>
</reference>
<proteinExistence type="predicted"/>